<dbReference type="InterPro" id="IPR050129">
    <property type="entry name" value="Zn_alcohol_dh"/>
</dbReference>
<dbReference type="EMBL" id="BJCC01000002">
    <property type="protein sequence ID" value="GCF92446.1"/>
    <property type="molecule type" value="Genomic_DNA"/>
</dbReference>
<evidence type="ECO:0000256" key="1">
    <source>
        <dbReference type="ARBA" id="ARBA00022723"/>
    </source>
</evidence>
<dbReference type="InterPro" id="IPR011032">
    <property type="entry name" value="GroES-like_sf"/>
</dbReference>
<evidence type="ECO:0000256" key="4">
    <source>
        <dbReference type="RuleBase" id="RU361277"/>
    </source>
</evidence>
<dbReference type="GO" id="GO:0008270">
    <property type="term" value="F:zinc ion binding"/>
    <property type="evidence" value="ECO:0007669"/>
    <property type="project" value="InterPro"/>
</dbReference>
<dbReference type="InterPro" id="IPR036291">
    <property type="entry name" value="NAD(P)-bd_dom_sf"/>
</dbReference>
<dbReference type="SUPFAM" id="SSF51735">
    <property type="entry name" value="NAD(P)-binding Rossmann-fold domains"/>
    <property type="match status" value="1"/>
</dbReference>
<dbReference type="SMART" id="SM00829">
    <property type="entry name" value="PKS_ER"/>
    <property type="match status" value="1"/>
</dbReference>
<dbReference type="OrthoDB" id="9770238at2"/>
<name>A0A4P5P4U2_9ENTE</name>
<comment type="similarity">
    <text evidence="4">Belongs to the zinc-containing alcohol dehydrogenase family.</text>
</comment>
<dbReference type="Pfam" id="PF08240">
    <property type="entry name" value="ADH_N"/>
    <property type="match status" value="1"/>
</dbReference>
<dbReference type="SUPFAM" id="SSF50129">
    <property type="entry name" value="GroES-like"/>
    <property type="match status" value="1"/>
</dbReference>
<proteinExistence type="inferred from homology"/>
<accession>A0A4P5P4U2</accession>
<evidence type="ECO:0000259" key="5">
    <source>
        <dbReference type="SMART" id="SM00829"/>
    </source>
</evidence>
<dbReference type="PANTHER" id="PTHR43401:SF2">
    <property type="entry name" value="L-THREONINE 3-DEHYDROGENASE"/>
    <property type="match status" value="1"/>
</dbReference>
<dbReference type="PROSITE" id="PS00059">
    <property type="entry name" value="ADH_ZINC"/>
    <property type="match status" value="1"/>
</dbReference>
<dbReference type="InterPro" id="IPR002328">
    <property type="entry name" value="ADH_Zn_CS"/>
</dbReference>
<dbReference type="CDD" id="cd08236">
    <property type="entry name" value="sugar_DH"/>
    <property type="match status" value="1"/>
</dbReference>
<dbReference type="Gene3D" id="3.90.180.10">
    <property type="entry name" value="Medium-chain alcohol dehydrogenases, catalytic domain"/>
    <property type="match status" value="1"/>
</dbReference>
<evidence type="ECO:0000256" key="2">
    <source>
        <dbReference type="ARBA" id="ARBA00022833"/>
    </source>
</evidence>
<protein>
    <submittedName>
        <fullName evidence="6">Galactitol-1-phosphate 5-dehydrogenase</fullName>
    </submittedName>
</protein>
<dbReference type="PANTHER" id="PTHR43401">
    <property type="entry name" value="L-THREONINE 3-DEHYDROGENASE"/>
    <property type="match status" value="1"/>
</dbReference>
<keyword evidence="3" id="KW-0560">Oxidoreductase</keyword>
<dbReference type="InterPro" id="IPR020843">
    <property type="entry name" value="ER"/>
</dbReference>
<dbReference type="Gene3D" id="3.40.50.720">
    <property type="entry name" value="NAD(P)-binding Rossmann-like Domain"/>
    <property type="match status" value="1"/>
</dbReference>
<comment type="cofactor">
    <cofactor evidence="4">
        <name>Zn(2+)</name>
        <dbReference type="ChEBI" id="CHEBI:29105"/>
    </cofactor>
</comment>
<evidence type="ECO:0000313" key="6">
    <source>
        <dbReference type="EMBL" id="GCF92446.1"/>
    </source>
</evidence>
<gene>
    <name evidence="6" type="ORF">NRIC_03370</name>
</gene>
<sequence>MSEQMEASVLVEPGVLEVKKVAVPEIGEQEVLIKVAYAGICGSDVPRANLENGARMYPIILGHEFSGTVDQVGSNVTKLKVGDKVAVAPLIPDPNSEYTKEGYYGLSDNYNIIGTGSNGAFSEYVKVPEDHAVVMPEELDLLSAAGVEPATISWHALRRAQIEVGDTVAVLGCGPIGQFAIQIAKIFGAKTVVAVDIFDDKLQLAKELGADVAINSKEVDLEQAIRELTGLGVDVVIETAGSKITQKQSLLITRKHGRIVFVGISHQDLPLSEKEAERIMRAELTVTGSWNSYTAPYPGRAWEATLDEMSKGRIKFKEMISHEISLEELPEILPKMFKRELSYNKIVVAVHPE</sequence>
<reference evidence="7" key="1">
    <citation type="submission" date="2019-02" db="EMBL/GenBank/DDBJ databases">
        <title>Draft genome sequence of Enterococcus sp. Gos25-1.</title>
        <authorList>
            <person name="Tanaka N."/>
            <person name="Shiwa Y."/>
            <person name="Fujita N."/>
        </authorList>
    </citation>
    <scope>NUCLEOTIDE SEQUENCE [LARGE SCALE GENOMIC DNA]</scope>
    <source>
        <strain evidence="7">Gos25-1</strain>
    </source>
</reference>
<dbReference type="GO" id="GO:0016491">
    <property type="term" value="F:oxidoreductase activity"/>
    <property type="evidence" value="ECO:0007669"/>
    <property type="project" value="UniProtKB-KW"/>
</dbReference>
<dbReference type="InterPro" id="IPR013149">
    <property type="entry name" value="ADH-like_C"/>
</dbReference>
<evidence type="ECO:0000256" key="3">
    <source>
        <dbReference type="ARBA" id="ARBA00023002"/>
    </source>
</evidence>
<dbReference type="Proteomes" id="UP000290567">
    <property type="component" value="Unassembled WGS sequence"/>
</dbReference>
<keyword evidence="7" id="KW-1185">Reference proteome</keyword>
<feature type="domain" description="Enoyl reductase (ER)" evidence="5">
    <location>
        <begin position="14"/>
        <end position="348"/>
    </location>
</feature>
<keyword evidence="1 4" id="KW-0479">Metal-binding</keyword>
<comment type="caution">
    <text evidence="6">The sequence shown here is derived from an EMBL/GenBank/DDBJ whole genome shotgun (WGS) entry which is preliminary data.</text>
</comment>
<keyword evidence="2 4" id="KW-0862">Zinc</keyword>
<dbReference type="RefSeq" id="WP_146620956.1">
    <property type="nucleotide sequence ID" value="NZ_BJCC01000002.1"/>
</dbReference>
<evidence type="ECO:0000313" key="7">
    <source>
        <dbReference type="Proteomes" id="UP000290567"/>
    </source>
</evidence>
<organism evidence="6 7">
    <name type="scientific">Enterococcus florum</name>
    <dbReference type="NCBI Taxonomy" id="2480627"/>
    <lineage>
        <taxon>Bacteria</taxon>
        <taxon>Bacillati</taxon>
        <taxon>Bacillota</taxon>
        <taxon>Bacilli</taxon>
        <taxon>Lactobacillales</taxon>
        <taxon>Enterococcaceae</taxon>
        <taxon>Enterococcus</taxon>
    </lineage>
</organism>
<dbReference type="InterPro" id="IPR013154">
    <property type="entry name" value="ADH-like_N"/>
</dbReference>
<dbReference type="Pfam" id="PF00107">
    <property type="entry name" value="ADH_zinc_N"/>
    <property type="match status" value="1"/>
</dbReference>
<dbReference type="AlphaFoldDB" id="A0A4P5P4U2"/>